<gene>
    <name evidence="1" type="ORF">OWR29_23065</name>
</gene>
<dbReference type="EMBL" id="JAPNTZ010000008">
    <property type="protein sequence ID" value="MCY1140890.1"/>
    <property type="molecule type" value="Genomic_DNA"/>
</dbReference>
<dbReference type="Proteomes" id="UP001151002">
    <property type="component" value="Unassembled WGS sequence"/>
</dbReference>
<proteinExistence type="predicted"/>
<comment type="caution">
    <text evidence="1">The sequence shown here is derived from an EMBL/GenBank/DDBJ whole genome shotgun (WGS) entry which is preliminary data.</text>
</comment>
<reference evidence="1" key="1">
    <citation type="submission" date="2022-11" db="EMBL/GenBank/DDBJ databases">
        <authorList>
            <person name="Somphong A."/>
            <person name="Phongsopitanun W."/>
        </authorList>
    </citation>
    <scope>NUCLEOTIDE SEQUENCE</scope>
    <source>
        <strain evidence="1">Pm04-4</strain>
    </source>
</reference>
<protein>
    <submittedName>
        <fullName evidence="1">DUF2278 family protein</fullName>
    </submittedName>
</protein>
<dbReference type="Pfam" id="PF10042">
    <property type="entry name" value="DUF2278"/>
    <property type="match status" value="1"/>
</dbReference>
<accession>A0ABT4B4S9</accession>
<evidence type="ECO:0000313" key="2">
    <source>
        <dbReference type="Proteomes" id="UP001151002"/>
    </source>
</evidence>
<organism evidence="1 2">
    <name type="scientific">Paractinoplanes pyxinae</name>
    <dbReference type="NCBI Taxonomy" id="2997416"/>
    <lineage>
        <taxon>Bacteria</taxon>
        <taxon>Bacillati</taxon>
        <taxon>Actinomycetota</taxon>
        <taxon>Actinomycetes</taxon>
        <taxon>Micromonosporales</taxon>
        <taxon>Micromonosporaceae</taxon>
        <taxon>Paractinoplanes</taxon>
    </lineage>
</organism>
<name>A0ABT4B4S9_9ACTN</name>
<dbReference type="RefSeq" id="WP_267565236.1">
    <property type="nucleotide sequence ID" value="NZ_JAPNTZ010000008.1"/>
</dbReference>
<evidence type="ECO:0000313" key="1">
    <source>
        <dbReference type="EMBL" id="MCY1140890.1"/>
    </source>
</evidence>
<dbReference type="InterPro" id="IPR019268">
    <property type="entry name" value="DUF2278"/>
</dbReference>
<keyword evidence="2" id="KW-1185">Reference proteome</keyword>
<sequence length="72" mass="8163">MPFERYGVLAGVLQRHFRDQPDDQGRWFHVNLRVDAPAGRYKCAVDVDSKLDVFVSKFSTQADRTGDDGHPA</sequence>